<dbReference type="AlphaFoldDB" id="A0A6S7LVU3"/>
<dbReference type="GO" id="GO:0005737">
    <property type="term" value="C:cytoplasm"/>
    <property type="evidence" value="ECO:0007669"/>
    <property type="project" value="TreeGrafter"/>
</dbReference>
<comment type="caution">
    <text evidence="2">The sequence shown here is derived from an EMBL/GenBank/DDBJ whole genome shotgun (WGS) entry which is preliminary data.</text>
</comment>
<dbReference type="GO" id="GO:0000055">
    <property type="term" value="P:ribosomal large subunit export from nucleus"/>
    <property type="evidence" value="ECO:0007669"/>
    <property type="project" value="TreeGrafter"/>
</dbReference>
<accession>A0A6S7LVU3</accession>
<evidence type="ECO:0000313" key="2">
    <source>
        <dbReference type="EMBL" id="CAB4045649.1"/>
    </source>
</evidence>
<dbReference type="GO" id="GO:0005634">
    <property type="term" value="C:nucleus"/>
    <property type="evidence" value="ECO:0007669"/>
    <property type="project" value="TreeGrafter"/>
</dbReference>
<dbReference type="OrthoDB" id="203821at2759"/>
<dbReference type="PANTHER" id="PTHR12746">
    <property type="entry name" value="NONSENSE-MEDIATED MRNA DECAY PROTEIN 3"/>
    <property type="match status" value="1"/>
</dbReference>
<organism evidence="2 3">
    <name type="scientific">Paramuricea clavata</name>
    <name type="common">Red gorgonian</name>
    <name type="synonym">Violescent sea-whip</name>
    <dbReference type="NCBI Taxonomy" id="317549"/>
    <lineage>
        <taxon>Eukaryota</taxon>
        <taxon>Metazoa</taxon>
        <taxon>Cnidaria</taxon>
        <taxon>Anthozoa</taxon>
        <taxon>Octocorallia</taxon>
        <taxon>Malacalcyonacea</taxon>
        <taxon>Plexauridae</taxon>
        <taxon>Paramuricea</taxon>
    </lineage>
</organism>
<evidence type="ECO:0000259" key="1">
    <source>
        <dbReference type="Pfam" id="PF21192"/>
    </source>
</evidence>
<dbReference type="Proteomes" id="UP001152795">
    <property type="component" value="Unassembled WGS sequence"/>
</dbReference>
<feature type="domain" description="60S ribosomal export protein NMD3 OB-fold" evidence="1">
    <location>
        <begin position="39"/>
        <end position="100"/>
    </location>
</feature>
<gene>
    <name evidence="2" type="ORF">PACLA_8A057097</name>
</gene>
<proteinExistence type="predicted"/>
<dbReference type="EMBL" id="CACRXK020040813">
    <property type="protein sequence ID" value="CAB4045649.1"/>
    <property type="molecule type" value="Genomic_DNA"/>
</dbReference>
<reference evidence="2" key="1">
    <citation type="submission" date="2020-04" db="EMBL/GenBank/DDBJ databases">
        <authorList>
            <person name="Alioto T."/>
            <person name="Alioto T."/>
            <person name="Gomez Garrido J."/>
        </authorList>
    </citation>
    <scope>NUCLEOTIDE SEQUENCE</scope>
    <source>
        <strain evidence="2">A484AB</strain>
    </source>
</reference>
<dbReference type="InterPro" id="IPR048898">
    <property type="entry name" value="OB_NMD3"/>
</dbReference>
<keyword evidence="3" id="KW-1185">Reference proteome</keyword>
<dbReference type="GO" id="GO:0043023">
    <property type="term" value="F:ribosomal large subunit binding"/>
    <property type="evidence" value="ECO:0007669"/>
    <property type="project" value="InterPro"/>
</dbReference>
<name>A0A6S7LVU3_PARCT</name>
<dbReference type="PANTHER" id="PTHR12746:SF2">
    <property type="entry name" value="60S RIBOSOMAL EXPORT PROTEIN NMD3"/>
    <property type="match status" value="1"/>
</dbReference>
<dbReference type="InterPro" id="IPR039768">
    <property type="entry name" value="Nmd3"/>
</dbReference>
<dbReference type="Pfam" id="PF21192">
    <property type="entry name" value="OB_NMD3"/>
    <property type="match status" value="1"/>
</dbReference>
<protein>
    <submittedName>
        <fullName evidence="2">60S ribosomal export NMD3</fullName>
    </submittedName>
</protein>
<sequence length="100" mass="11464">MYYPKCKILNCFILFSAAEISTNVYWRTPFQSLLSYKQLTEFMVLQSEPVERSKEASASSQHCLSDVWVTRTSEIGLNDTQYHCRTHLGHLLKAGDLVMG</sequence>
<evidence type="ECO:0000313" key="3">
    <source>
        <dbReference type="Proteomes" id="UP001152795"/>
    </source>
</evidence>